<evidence type="ECO:0000313" key="4">
    <source>
        <dbReference type="Proteomes" id="UP001519064"/>
    </source>
</evidence>
<reference evidence="3 4" key="1">
    <citation type="submission" date="2020-11" db="EMBL/GenBank/DDBJ databases">
        <title>Streptomyces spirodelae sp. nov., isolated from duckweed.</title>
        <authorList>
            <person name="Saimee Y."/>
            <person name="Duangmal K."/>
        </authorList>
    </citation>
    <scope>NUCLEOTIDE SEQUENCE [LARGE SCALE GENOMIC DNA]</scope>
    <source>
        <strain evidence="3 4">S16-07</strain>
    </source>
</reference>
<gene>
    <name evidence="3" type="ORF">ITI46_15210</name>
</gene>
<dbReference type="PROSITE" id="PS50837">
    <property type="entry name" value="NACHT"/>
    <property type="match status" value="1"/>
</dbReference>
<feature type="transmembrane region" description="Helical" evidence="1">
    <location>
        <begin position="12"/>
        <end position="30"/>
    </location>
</feature>
<keyword evidence="1" id="KW-0472">Membrane</keyword>
<proteinExistence type="predicted"/>
<dbReference type="Gene3D" id="3.40.50.300">
    <property type="entry name" value="P-loop containing nucleotide triphosphate hydrolases"/>
    <property type="match status" value="1"/>
</dbReference>
<comment type="caution">
    <text evidence="3">The sequence shown here is derived from an EMBL/GenBank/DDBJ whole genome shotgun (WGS) entry which is preliminary data.</text>
</comment>
<name>A0ABS3XCB6_9ACTN</name>
<evidence type="ECO:0000256" key="1">
    <source>
        <dbReference type="SAM" id="Phobius"/>
    </source>
</evidence>
<feature type="transmembrane region" description="Helical" evidence="1">
    <location>
        <begin position="607"/>
        <end position="626"/>
    </location>
</feature>
<dbReference type="EMBL" id="JADKMA010000067">
    <property type="protein sequence ID" value="MBO8193004.1"/>
    <property type="molecule type" value="Genomic_DNA"/>
</dbReference>
<evidence type="ECO:0000259" key="2">
    <source>
        <dbReference type="PROSITE" id="PS50837"/>
    </source>
</evidence>
<dbReference type="SUPFAM" id="SSF52540">
    <property type="entry name" value="P-loop containing nucleoside triphosphate hydrolases"/>
    <property type="match status" value="1"/>
</dbReference>
<dbReference type="InterPro" id="IPR007111">
    <property type="entry name" value="NACHT_NTPase"/>
</dbReference>
<keyword evidence="4" id="KW-1185">Reference proteome</keyword>
<feature type="transmembrane region" description="Helical" evidence="1">
    <location>
        <begin position="581"/>
        <end position="601"/>
    </location>
</feature>
<feature type="transmembrane region" description="Helical" evidence="1">
    <location>
        <begin position="42"/>
        <end position="64"/>
    </location>
</feature>
<organism evidence="3 4">
    <name type="scientific">Streptomyces oryzae</name>
    <dbReference type="NCBI Taxonomy" id="1434886"/>
    <lineage>
        <taxon>Bacteria</taxon>
        <taxon>Bacillati</taxon>
        <taxon>Actinomycetota</taxon>
        <taxon>Actinomycetes</taxon>
        <taxon>Kitasatosporales</taxon>
        <taxon>Streptomycetaceae</taxon>
        <taxon>Streptomyces</taxon>
    </lineage>
</organism>
<feature type="domain" description="NACHT" evidence="2">
    <location>
        <begin position="132"/>
        <end position="219"/>
    </location>
</feature>
<feature type="transmembrane region" description="Helical" evidence="1">
    <location>
        <begin position="514"/>
        <end position="533"/>
    </location>
</feature>
<dbReference type="RefSeq" id="WP_209240072.1">
    <property type="nucleotide sequence ID" value="NZ_JADKMA010000067.1"/>
</dbReference>
<evidence type="ECO:0000313" key="3">
    <source>
        <dbReference type="EMBL" id="MBO8193004.1"/>
    </source>
</evidence>
<dbReference type="InterPro" id="IPR027417">
    <property type="entry name" value="P-loop_NTPase"/>
</dbReference>
<protein>
    <submittedName>
        <fullName evidence="3">NACHT domain-containing protein</fullName>
    </submittedName>
</protein>
<dbReference type="Proteomes" id="UP001519064">
    <property type="component" value="Unassembled WGS sequence"/>
</dbReference>
<feature type="transmembrane region" description="Helical" evidence="1">
    <location>
        <begin position="472"/>
        <end position="493"/>
    </location>
</feature>
<accession>A0ABS3XCB6</accession>
<feature type="transmembrane region" description="Helical" evidence="1">
    <location>
        <begin position="539"/>
        <end position="560"/>
    </location>
</feature>
<keyword evidence="1" id="KW-1133">Transmembrane helix</keyword>
<keyword evidence="1" id="KW-0812">Transmembrane</keyword>
<dbReference type="Pfam" id="PF05729">
    <property type="entry name" value="NACHT"/>
    <property type="match status" value="1"/>
</dbReference>
<sequence>MNRRGNAYRGIVWKVLSFGAIGAAIALWFLRDSGPLRGTPGMDLIATLAALLLGAPGIYGLLLTRRADESDQERRLRDFSRQVGKVFKGAPKGYFPGSGNAISVDFRDAADPEAKPDEPLGEYFENLPAHRKRLVVLGKAGAGKTVAVIQLMDHLLKTRGEGAPVPVLVSLTQWNTDRPFQKWLAEELTDRRLVPSRAVARELLKEGLVLPVLDGLDEMDPPGTPERKSRAREALRKIEEEYDAMVGKFPLVVVCRSDRYRALPRTARLTHATVVTLQRLDSARQLAFLRDAGLQDEAGQWLPEWRAVAEALTWDDESGGPRGLARVLDTPWRMALLTTVYAARDDRRGPVPSPDALLSMPEHEVPDHLLGLYTRAATASQTVRPPGVRLWRSRKHDAAKVEAWLATLARYLRDNGGRHVGDHVVSGTDLVLHRLWLFDKKSFSNDAFLWMLAPLVSVTVTSRYGTRIPDTTYGAVGVLLTAQFGYFLSGGVYGVMPRRLEWRRLLRPPHHINFLFGCAGVVLGVPLWTYVFGYRRLELGLAAAVSYILLVAVFFASRPVAEHPQSAVTGPRDPLRAEFRLGVMTMVAASLALGAILSQSFQSWSGYGYGLGIIGFPAFVFATRGCRRYLAFRMHTNELPWRLGPFLDWCCEAGLMRVEGLAYQFRHRELQDWLKDHPPQAPAGPPPEPALP</sequence>